<evidence type="ECO:0000313" key="2">
    <source>
        <dbReference type="EMBL" id="MSS82320.1"/>
    </source>
</evidence>
<accession>A0A6N7VMU1</accession>
<evidence type="ECO:0000313" key="3">
    <source>
        <dbReference type="Proteomes" id="UP000441455"/>
    </source>
</evidence>
<proteinExistence type="predicted"/>
<dbReference type="EMBL" id="VULN01000009">
    <property type="protein sequence ID" value="MSS82320.1"/>
    <property type="molecule type" value="Genomic_DNA"/>
</dbReference>
<protein>
    <recommendedName>
        <fullName evidence="4">Outer membrane protein assembly factor BamE</fullName>
    </recommendedName>
</protein>
<dbReference type="Proteomes" id="UP000441455">
    <property type="component" value="Unassembled WGS sequence"/>
</dbReference>
<evidence type="ECO:0000256" key="1">
    <source>
        <dbReference type="SAM" id="SignalP"/>
    </source>
</evidence>
<sequence length="195" mass="21513">MVLKKRRITRGLLAGCLLLSLAVGGTALAREPEIMSNLGNITISCSIYPSQAGVAGVRTGISQSQVEEVLGAPLSVKYGRGTMEYSYPSRTLFLVHFSPEMPYVLTDIKTSNREDATVDGVQPGMGETVLNDVYGQADAVWTKEYESPKIPEEDNQKNHARLDETIYEYHANKTTTLAFKVRQGVIREIHVHQAE</sequence>
<name>A0A6N7VMU1_ACIFE</name>
<keyword evidence="1" id="KW-0732">Signal</keyword>
<dbReference type="RefSeq" id="WP_154488190.1">
    <property type="nucleotide sequence ID" value="NZ_VULN01000009.1"/>
</dbReference>
<feature type="chain" id="PRO_5026792037" description="Outer membrane protein assembly factor BamE" evidence="1">
    <location>
        <begin position="30"/>
        <end position="195"/>
    </location>
</feature>
<reference evidence="2 3" key="1">
    <citation type="submission" date="2019-08" db="EMBL/GenBank/DDBJ databases">
        <title>In-depth cultivation of the pig gut microbiome towards novel bacterial diversity and tailored functional studies.</title>
        <authorList>
            <person name="Wylensek D."/>
            <person name="Hitch T.C.A."/>
            <person name="Clavel T."/>
        </authorList>
    </citation>
    <scope>NUCLEOTIDE SEQUENCE [LARGE SCALE GENOMIC DNA]</scope>
    <source>
        <strain evidence="2 3">WCA-389-WT-5B</strain>
    </source>
</reference>
<dbReference type="AlphaFoldDB" id="A0A6N7VMU1"/>
<feature type="signal peptide" evidence="1">
    <location>
        <begin position="1"/>
        <end position="29"/>
    </location>
</feature>
<gene>
    <name evidence="2" type="ORF">FX155_06895</name>
</gene>
<organism evidence="2 3">
    <name type="scientific">Acidaminococcus fermentans</name>
    <dbReference type="NCBI Taxonomy" id="905"/>
    <lineage>
        <taxon>Bacteria</taxon>
        <taxon>Bacillati</taxon>
        <taxon>Bacillota</taxon>
        <taxon>Negativicutes</taxon>
        <taxon>Acidaminococcales</taxon>
        <taxon>Acidaminococcaceae</taxon>
        <taxon>Acidaminococcus</taxon>
    </lineage>
</organism>
<evidence type="ECO:0008006" key="4">
    <source>
        <dbReference type="Google" id="ProtNLM"/>
    </source>
</evidence>
<comment type="caution">
    <text evidence="2">The sequence shown here is derived from an EMBL/GenBank/DDBJ whole genome shotgun (WGS) entry which is preliminary data.</text>
</comment>
<dbReference type="OrthoDB" id="3035565at2"/>